<feature type="region of interest" description="Disordered" evidence="1">
    <location>
        <begin position="24"/>
        <end position="43"/>
    </location>
</feature>
<comment type="caution">
    <text evidence="2">The sequence shown here is derived from an EMBL/GenBank/DDBJ whole genome shotgun (WGS) entry which is preliminary data.</text>
</comment>
<dbReference type="AlphaFoldDB" id="A0A9D7FC67"/>
<reference evidence="2" key="1">
    <citation type="submission" date="2020-10" db="EMBL/GenBank/DDBJ databases">
        <title>Connecting structure to function with the recovery of over 1000 high-quality activated sludge metagenome-assembled genomes encoding full-length rRNA genes using long-read sequencing.</title>
        <authorList>
            <person name="Singleton C.M."/>
            <person name="Petriglieri F."/>
            <person name="Kristensen J.M."/>
            <person name="Kirkegaard R.H."/>
            <person name="Michaelsen T.Y."/>
            <person name="Andersen M.H."/>
            <person name="Karst S.M."/>
            <person name="Dueholm M.S."/>
            <person name="Nielsen P.H."/>
            <person name="Albertsen M."/>
        </authorList>
    </citation>
    <scope>NUCLEOTIDE SEQUENCE</scope>
    <source>
        <strain evidence="2">EsbW_18-Q3-R4-48_MAXAC.044</strain>
    </source>
</reference>
<dbReference type="Proteomes" id="UP000886602">
    <property type="component" value="Unassembled WGS sequence"/>
</dbReference>
<proteinExistence type="predicted"/>
<feature type="compositionally biased region" description="Low complexity" evidence="1">
    <location>
        <begin position="33"/>
        <end position="43"/>
    </location>
</feature>
<accession>A0A9D7FC67</accession>
<organism evidence="2 3">
    <name type="scientific">Candidatus Propionivibrio dominans</name>
    <dbReference type="NCBI Taxonomy" id="2954373"/>
    <lineage>
        <taxon>Bacteria</taxon>
        <taxon>Pseudomonadati</taxon>
        <taxon>Pseudomonadota</taxon>
        <taxon>Betaproteobacteria</taxon>
        <taxon>Rhodocyclales</taxon>
        <taxon>Rhodocyclaceae</taxon>
        <taxon>Propionivibrio</taxon>
    </lineage>
</organism>
<protein>
    <submittedName>
        <fullName evidence="2">Uncharacterized protein</fullName>
    </submittedName>
</protein>
<sequence length="421" mass="44214">MPTTASPNPATRYRAPVMYDNTGALDTTTYPSQTGQSAATGGDGSATALLPNWKAVKVDGYGIQSAATANLEGNAFSYTTVPGEYCNSGQLRTCIASATPSGAYTFPAKLRWCTTSAISVDTTANAGTSCQASNIEDTPVNATNGVTPYTFPRMPRPHTATLTVSAPGTVSNITVDGLRIIPADATGLSDVSLAADIAAKINACTYGITGATPCTVVGYSAVSLNQVVTITAPAATSSTPVVTGGTTTPGAFSNGNVPGSSVLNVITPTVTSYFKGADRTDCAGATCTYAEEMTNYANWYAYYHTRMQMMKTASSIAFSAVDDKFRVGYYSINNGGGTQFLNPSAFNGAQKYEWYTKFLNAVPFGANALAHRAVHHRAPVRRPVLGHGLDLEHPAGQRANAVLLSAEFHHPVDRWLLERHE</sequence>
<evidence type="ECO:0000313" key="3">
    <source>
        <dbReference type="Proteomes" id="UP000886602"/>
    </source>
</evidence>
<gene>
    <name evidence="2" type="ORF">IPJ48_11445</name>
</gene>
<evidence type="ECO:0000313" key="2">
    <source>
        <dbReference type="EMBL" id="MBK7423653.1"/>
    </source>
</evidence>
<dbReference type="EMBL" id="JADJNC010000016">
    <property type="protein sequence ID" value="MBK7423653.1"/>
    <property type="molecule type" value="Genomic_DNA"/>
</dbReference>
<evidence type="ECO:0000256" key="1">
    <source>
        <dbReference type="SAM" id="MobiDB-lite"/>
    </source>
</evidence>
<name>A0A9D7FC67_9RHOO</name>